<dbReference type="AlphaFoldDB" id="A0A0F3ND02"/>
<proteinExistence type="predicted"/>
<dbReference type="Proteomes" id="UP000033546">
    <property type="component" value="Unassembled WGS sequence"/>
</dbReference>
<dbReference type="EMBL" id="LANU01000002">
    <property type="protein sequence ID" value="KJV65616.1"/>
    <property type="molecule type" value="Genomic_DNA"/>
</dbReference>
<organism evidence="1 2">
    <name type="scientific">Ehrlichia cf. muris str. EmCRT</name>
    <dbReference type="NCBI Taxonomy" id="1359167"/>
    <lineage>
        <taxon>Bacteria</taxon>
        <taxon>Pseudomonadati</taxon>
        <taxon>Pseudomonadota</taxon>
        <taxon>Alphaproteobacteria</taxon>
        <taxon>Rickettsiales</taxon>
        <taxon>Anaplasmataceae</taxon>
        <taxon>Ehrlichia</taxon>
    </lineage>
</organism>
<reference evidence="1 2" key="1">
    <citation type="submission" date="2015-02" db="EMBL/GenBank/DDBJ databases">
        <title>Genome Sequencing of Rickettsiales.</title>
        <authorList>
            <person name="Daugherty S.C."/>
            <person name="Su Q."/>
            <person name="Abolude K."/>
            <person name="Beier-Sexton M."/>
            <person name="Carlyon J.A."/>
            <person name="Carter R."/>
            <person name="Day N.P."/>
            <person name="Dumler S.J."/>
            <person name="Dyachenko V."/>
            <person name="Godinez A."/>
            <person name="Kurtti T.J."/>
            <person name="Lichay M."/>
            <person name="Mullins K.E."/>
            <person name="Ott S."/>
            <person name="Pappas-Brown V."/>
            <person name="Paris D.H."/>
            <person name="Patel P."/>
            <person name="Richards A.L."/>
            <person name="Sadzewicz L."/>
            <person name="Sears K."/>
            <person name="Seidman D."/>
            <person name="Sengamalay N."/>
            <person name="Stenos J."/>
            <person name="Tallon L.J."/>
            <person name="Vincent G."/>
            <person name="Fraser C.M."/>
            <person name="Munderloh U."/>
            <person name="Dunning-Hotopp J.C."/>
        </authorList>
    </citation>
    <scope>NUCLEOTIDE SEQUENCE [LARGE SCALE GENOMIC DNA]</scope>
    <source>
        <strain evidence="1 2">EmCRT</strain>
    </source>
</reference>
<protein>
    <submittedName>
        <fullName evidence="1">Uncharacterized protein</fullName>
    </submittedName>
</protein>
<evidence type="ECO:0000313" key="1">
    <source>
        <dbReference type="EMBL" id="KJV65616.1"/>
    </source>
</evidence>
<name>A0A0F3ND02_9RICK</name>
<sequence>MTLRCYVVLNKHWMNIYDFTTTAKLTYYKPISALVPKG</sequence>
<evidence type="ECO:0000313" key="2">
    <source>
        <dbReference type="Proteomes" id="UP000033546"/>
    </source>
</evidence>
<accession>A0A0F3ND02</accession>
<comment type="caution">
    <text evidence="1">The sequence shown here is derived from an EMBL/GenBank/DDBJ whole genome shotgun (WGS) entry which is preliminary data.</text>
</comment>
<gene>
    <name evidence="1" type="ORF">EMUCRT_0561</name>
</gene>